<feature type="coiled-coil region" evidence="3">
    <location>
        <begin position="92"/>
        <end position="119"/>
    </location>
</feature>
<dbReference type="EMBL" id="CAKOAT010140709">
    <property type="protein sequence ID" value="CAH8338554.1"/>
    <property type="molecule type" value="Genomic_DNA"/>
</dbReference>
<feature type="domain" description="RRM" evidence="5">
    <location>
        <begin position="143"/>
        <end position="222"/>
    </location>
</feature>
<dbReference type="GO" id="GO:0003723">
    <property type="term" value="F:RNA binding"/>
    <property type="evidence" value="ECO:0007669"/>
    <property type="project" value="UniProtKB-UniRule"/>
</dbReference>
<evidence type="ECO:0000313" key="6">
    <source>
        <dbReference type="EMBL" id="CAH8338554.1"/>
    </source>
</evidence>
<dbReference type="PANTHER" id="PTHR23236:SF109">
    <property type="entry name" value="RNA-BINDING (RRM_RBD_RNP MOTIFS) FAMILY PROTEIN"/>
    <property type="match status" value="1"/>
</dbReference>
<evidence type="ECO:0000259" key="5">
    <source>
        <dbReference type="PROSITE" id="PS50102"/>
    </source>
</evidence>
<dbReference type="InterPro" id="IPR000504">
    <property type="entry name" value="RRM_dom"/>
</dbReference>
<comment type="caution">
    <text evidence="6">The sequence shown here is derived from an EMBL/GenBank/DDBJ whole genome shotgun (WGS) entry which is preliminary data.</text>
</comment>
<evidence type="ECO:0000256" key="3">
    <source>
        <dbReference type="SAM" id="Coils"/>
    </source>
</evidence>
<keyword evidence="3" id="KW-0175">Coiled coil</keyword>
<dbReference type="InterPro" id="IPR012677">
    <property type="entry name" value="Nucleotide-bd_a/b_plait_sf"/>
</dbReference>
<dbReference type="Proteomes" id="UP001642260">
    <property type="component" value="Unassembled WGS sequence"/>
</dbReference>
<evidence type="ECO:0000313" key="7">
    <source>
        <dbReference type="Proteomes" id="UP001642260"/>
    </source>
</evidence>
<evidence type="ECO:0000256" key="1">
    <source>
        <dbReference type="ARBA" id="ARBA00022884"/>
    </source>
</evidence>
<dbReference type="PANTHER" id="PTHR23236">
    <property type="entry name" value="EUKARYOTIC TRANSLATION INITIATION FACTOR 4B/4H"/>
    <property type="match status" value="1"/>
</dbReference>
<proteinExistence type="predicted"/>
<gene>
    <name evidence="6" type="ORF">ERUC_LOCUS14910</name>
</gene>
<dbReference type="Gene3D" id="3.30.70.330">
    <property type="match status" value="1"/>
</dbReference>
<dbReference type="InterPro" id="IPR035979">
    <property type="entry name" value="RBD_domain_sf"/>
</dbReference>
<feature type="region of interest" description="Disordered" evidence="4">
    <location>
        <begin position="1"/>
        <end position="80"/>
    </location>
</feature>
<name>A0ABC8JSA4_ERUVS</name>
<feature type="compositionally biased region" description="Basic and acidic residues" evidence="4">
    <location>
        <begin position="1"/>
        <end position="12"/>
    </location>
</feature>
<dbReference type="SMART" id="SM00360">
    <property type="entry name" value="RRM"/>
    <property type="match status" value="1"/>
</dbReference>
<protein>
    <recommendedName>
        <fullName evidence="5">RRM domain-containing protein</fullName>
    </recommendedName>
</protein>
<evidence type="ECO:0000256" key="4">
    <source>
        <dbReference type="SAM" id="MobiDB-lite"/>
    </source>
</evidence>
<feature type="compositionally biased region" description="Basic residues" evidence="4">
    <location>
        <begin position="53"/>
        <end position="69"/>
    </location>
</feature>
<dbReference type="SUPFAM" id="SSF54928">
    <property type="entry name" value="RNA-binding domain, RBD"/>
    <property type="match status" value="1"/>
</dbReference>
<dbReference type="AlphaFoldDB" id="A0ABC8JSA4"/>
<dbReference type="PROSITE" id="PS50102">
    <property type="entry name" value="RRM"/>
    <property type="match status" value="1"/>
</dbReference>
<keyword evidence="1 2" id="KW-0694">RNA-binding</keyword>
<sequence>MDGKKDKRDESKAVTTPEIGLSDSDVLGTPKNQQKDKKRQKKQKKVDQDTLLKPKKLQKHKLRKKKQQKKVSTTSEDSDIYSDEPKKLKKIIVELSDRVNEMTEIVQKLKKNSDLLEKEKETPKKKVVECCFESEDAFIQHQKTIFVEGFMCSPPRDDIKSALINHFSPCGKVSRVSIPFHCKTGSPMGFAFINMIKDYDKALTLNGSYLDGQRLTVRMAIDRSEYYFYTNHKGCERCGIALRKHLHKQRSEKFYERHRFPLLSDDIRTR</sequence>
<accession>A0ABC8JSA4</accession>
<dbReference type="Pfam" id="PF00076">
    <property type="entry name" value="RRM_1"/>
    <property type="match status" value="1"/>
</dbReference>
<reference evidence="6 7" key="1">
    <citation type="submission" date="2022-03" db="EMBL/GenBank/DDBJ databases">
        <authorList>
            <person name="Macdonald S."/>
            <person name="Ahmed S."/>
            <person name="Newling K."/>
        </authorList>
    </citation>
    <scope>NUCLEOTIDE SEQUENCE [LARGE SCALE GENOMIC DNA]</scope>
</reference>
<evidence type="ECO:0000256" key="2">
    <source>
        <dbReference type="PROSITE-ProRule" id="PRU00176"/>
    </source>
</evidence>
<organism evidence="6 7">
    <name type="scientific">Eruca vesicaria subsp. sativa</name>
    <name type="common">Garden rocket</name>
    <name type="synonym">Eruca sativa</name>
    <dbReference type="NCBI Taxonomy" id="29727"/>
    <lineage>
        <taxon>Eukaryota</taxon>
        <taxon>Viridiplantae</taxon>
        <taxon>Streptophyta</taxon>
        <taxon>Embryophyta</taxon>
        <taxon>Tracheophyta</taxon>
        <taxon>Spermatophyta</taxon>
        <taxon>Magnoliopsida</taxon>
        <taxon>eudicotyledons</taxon>
        <taxon>Gunneridae</taxon>
        <taxon>Pentapetalae</taxon>
        <taxon>rosids</taxon>
        <taxon>malvids</taxon>
        <taxon>Brassicales</taxon>
        <taxon>Brassicaceae</taxon>
        <taxon>Brassiceae</taxon>
        <taxon>Eruca</taxon>
    </lineage>
</organism>
<keyword evidence="7" id="KW-1185">Reference proteome</keyword>